<dbReference type="GO" id="GO:0016491">
    <property type="term" value="F:oxidoreductase activity"/>
    <property type="evidence" value="ECO:0007669"/>
    <property type="project" value="UniProtKB-KW"/>
</dbReference>
<accession>A0A1G2CES9</accession>
<dbReference type="GO" id="GO:0007584">
    <property type="term" value="P:response to nutrient"/>
    <property type="evidence" value="ECO:0007669"/>
    <property type="project" value="TreeGrafter"/>
</dbReference>
<name>A0A1G2CES9_9BACT</name>
<sequence length="313" mass="34322">MKYAEHINSILKGLVASSDGLIIYGQNVTEGSRIGGLTRGLDTLMKGKKKMINTTNSENSLVGFGFGVMLGGGTAAFFMKQLDFLFLGIDQLVNTYNIIRNSGQAKGSFTIVPTVVDVANQGPHSSSNNFSDFCSMARIQGFTITNKYDAQKVLTTHFGAPGFRIIGVSHRFLKEDIFDPGVPVFTDKEVKLVQYKDGTDATIACFNFSFPYGWKLGQELEKLGKKPALWNVNYMTPIDWEPILISAKKTGKLVVIDDSNSENLSCFSLLAEARKLNLKKDVVITSKPVDNWFSPVSSVASVDYAKVARDIIS</sequence>
<evidence type="ECO:0000313" key="4">
    <source>
        <dbReference type="Proteomes" id="UP000178880"/>
    </source>
</evidence>
<keyword evidence="2" id="KW-0560">Oxidoreductase</keyword>
<dbReference type="InterPro" id="IPR009014">
    <property type="entry name" value="Transketo_C/PFOR_II"/>
</dbReference>
<dbReference type="PANTHER" id="PTHR42980:SF1">
    <property type="entry name" value="2-OXOISOVALERATE DEHYDROGENASE SUBUNIT BETA, MITOCHONDRIAL"/>
    <property type="match status" value="1"/>
</dbReference>
<evidence type="ECO:0000256" key="1">
    <source>
        <dbReference type="ARBA" id="ARBA00001964"/>
    </source>
</evidence>
<dbReference type="Gene3D" id="3.40.50.920">
    <property type="match status" value="1"/>
</dbReference>
<proteinExistence type="predicted"/>
<dbReference type="SUPFAM" id="SSF52922">
    <property type="entry name" value="TK C-terminal domain-like"/>
    <property type="match status" value="1"/>
</dbReference>
<dbReference type="AlphaFoldDB" id="A0A1G2CES9"/>
<dbReference type="EMBL" id="MHLA01000013">
    <property type="protein sequence ID" value="OGY99885.1"/>
    <property type="molecule type" value="Genomic_DNA"/>
</dbReference>
<evidence type="ECO:0000313" key="3">
    <source>
        <dbReference type="EMBL" id="OGY99885.1"/>
    </source>
</evidence>
<organism evidence="3 4">
    <name type="scientific">Candidatus Liptonbacteria bacterium RIFCSPLOWO2_01_FULL_52_25</name>
    <dbReference type="NCBI Taxonomy" id="1798650"/>
    <lineage>
        <taxon>Bacteria</taxon>
        <taxon>Candidatus Liptoniibacteriota</taxon>
    </lineage>
</organism>
<dbReference type="GO" id="GO:0009083">
    <property type="term" value="P:branched-chain amino acid catabolic process"/>
    <property type="evidence" value="ECO:0007669"/>
    <property type="project" value="TreeGrafter"/>
</dbReference>
<dbReference type="Gene3D" id="3.40.50.970">
    <property type="match status" value="1"/>
</dbReference>
<reference evidence="3 4" key="1">
    <citation type="journal article" date="2016" name="Nat. Commun.">
        <title>Thousands of microbial genomes shed light on interconnected biogeochemical processes in an aquifer system.</title>
        <authorList>
            <person name="Anantharaman K."/>
            <person name="Brown C.T."/>
            <person name="Hug L.A."/>
            <person name="Sharon I."/>
            <person name="Castelle C.J."/>
            <person name="Probst A.J."/>
            <person name="Thomas B.C."/>
            <person name="Singh A."/>
            <person name="Wilkins M.J."/>
            <person name="Karaoz U."/>
            <person name="Brodie E.L."/>
            <person name="Williams K.H."/>
            <person name="Hubbard S.S."/>
            <person name="Banfield J.F."/>
        </authorList>
    </citation>
    <scope>NUCLEOTIDE SEQUENCE [LARGE SCALE GENOMIC DNA]</scope>
</reference>
<comment type="caution">
    <text evidence="3">The sequence shown here is derived from an EMBL/GenBank/DDBJ whole genome shotgun (WGS) entry which is preliminary data.</text>
</comment>
<dbReference type="Proteomes" id="UP000178880">
    <property type="component" value="Unassembled WGS sequence"/>
</dbReference>
<dbReference type="PANTHER" id="PTHR42980">
    <property type="entry name" value="2-OXOISOVALERATE DEHYDROGENASE SUBUNIT BETA-RELATED"/>
    <property type="match status" value="1"/>
</dbReference>
<gene>
    <name evidence="3" type="ORF">A2945_02735</name>
</gene>
<evidence type="ECO:0000256" key="2">
    <source>
        <dbReference type="ARBA" id="ARBA00023002"/>
    </source>
</evidence>
<dbReference type="STRING" id="1798650.A2945_02735"/>
<comment type="cofactor">
    <cofactor evidence="1">
        <name>thiamine diphosphate</name>
        <dbReference type="ChEBI" id="CHEBI:58937"/>
    </cofactor>
</comment>
<protein>
    <submittedName>
        <fullName evidence="3">Uncharacterized protein</fullName>
    </submittedName>
</protein>
<dbReference type="SUPFAM" id="SSF52518">
    <property type="entry name" value="Thiamin diphosphate-binding fold (THDP-binding)"/>
    <property type="match status" value="1"/>
</dbReference>
<dbReference type="InterPro" id="IPR029061">
    <property type="entry name" value="THDP-binding"/>
</dbReference>